<name>A0A3L8ADA2_9BACE</name>
<dbReference type="RefSeq" id="WP_121765106.1">
    <property type="nucleotide sequence ID" value="NZ_RAZM01000001.1"/>
</dbReference>
<proteinExistence type="predicted"/>
<accession>A0A3L8ADA2</accession>
<dbReference type="Proteomes" id="UP000267159">
    <property type="component" value="Unassembled WGS sequence"/>
</dbReference>
<comment type="caution">
    <text evidence="1">The sequence shown here is derived from an EMBL/GenBank/DDBJ whole genome shotgun (WGS) entry which is preliminary data.</text>
</comment>
<evidence type="ECO:0000313" key="2">
    <source>
        <dbReference type="Proteomes" id="UP000267159"/>
    </source>
</evidence>
<sequence>MEKGNDIKQSLYDIQPGDKVYFRSNYFSTIYVVERVTPTLIICNNIKFRKNDGRKTPSERYHYCYIEVLTPELLYKHRQEVMRKHLIQQVKNIQIDKLTNDQLQQIVQITQISNSNEDISKTEKMVP</sequence>
<organism evidence="1 2">
    <name type="scientific">Bacteroides acidifaciens</name>
    <dbReference type="NCBI Taxonomy" id="85831"/>
    <lineage>
        <taxon>Bacteria</taxon>
        <taxon>Pseudomonadati</taxon>
        <taxon>Bacteroidota</taxon>
        <taxon>Bacteroidia</taxon>
        <taxon>Bacteroidales</taxon>
        <taxon>Bacteroidaceae</taxon>
        <taxon>Bacteroides</taxon>
    </lineage>
</organism>
<dbReference type="AlphaFoldDB" id="A0A3L8ADA2"/>
<dbReference type="InterPro" id="IPR056982">
    <property type="entry name" value="Phage_ProQ_C-like"/>
</dbReference>
<gene>
    <name evidence="1" type="ORF">D7Y07_00855</name>
</gene>
<evidence type="ECO:0000313" key="1">
    <source>
        <dbReference type="EMBL" id="RLT81944.1"/>
    </source>
</evidence>
<reference evidence="1 2" key="1">
    <citation type="submission" date="2018-09" db="EMBL/GenBank/DDBJ databases">
        <title>Murine metabolic-syndrome-specific gut microbial biobank.</title>
        <authorList>
            <person name="Liu C."/>
        </authorList>
    </citation>
    <scope>NUCLEOTIDE SEQUENCE [LARGE SCALE GENOMIC DNA]</scope>
    <source>
        <strain evidence="1 2">0.1X-D8-26</strain>
    </source>
</reference>
<protein>
    <submittedName>
        <fullName evidence="1">Uncharacterized protein</fullName>
    </submittedName>
</protein>
<dbReference type="EMBL" id="RAZM01000001">
    <property type="protein sequence ID" value="RLT81944.1"/>
    <property type="molecule type" value="Genomic_DNA"/>
</dbReference>
<dbReference type="Pfam" id="PF24203">
    <property type="entry name" value="Phage_ProQ_C_like"/>
    <property type="match status" value="1"/>
</dbReference>